<dbReference type="RefSeq" id="WP_406698302.1">
    <property type="nucleotide sequence ID" value="NZ_CP155447.1"/>
</dbReference>
<dbReference type="EMBL" id="CP155447">
    <property type="protein sequence ID" value="XBH05480.1"/>
    <property type="molecule type" value="Genomic_DNA"/>
</dbReference>
<dbReference type="PANTHER" id="PTHR34322">
    <property type="entry name" value="TRANSPOSASE, Y1_TNP DOMAIN-CONTAINING"/>
    <property type="match status" value="1"/>
</dbReference>
<dbReference type="PANTHER" id="PTHR34322:SF2">
    <property type="entry name" value="TRANSPOSASE IS200-LIKE DOMAIN-CONTAINING PROTEIN"/>
    <property type="match status" value="1"/>
</dbReference>
<dbReference type="GO" id="GO:0003677">
    <property type="term" value="F:DNA binding"/>
    <property type="evidence" value="ECO:0007669"/>
    <property type="project" value="InterPro"/>
</dbReference>
<evidence type="ECO:0000313" key="1">
    <source>
        <dbReference type="EMBL" id="XBH05480.1"/>
    </source>
</evidence>
<reference evidence="1" key="1">
    <citation type="submission" date="2024-05" db="EMBL/GenBank/DDBJ databases">
        <title>Planctomycetes of the genus Singulisphaera possess chitinolytic capabilities.</title>
        <authorList>
            <person name="Ivanova A."/>
        </authorList>
    </citation>
    <scope>NUCLEOTIDE SEQUENCE</scope>
    <source>
        <strain evidence="1">Ch08T</strain>
    </source>
</reference>
<evidence type="ECO:0008006" key="2">
    <source>
        <dbReference type="Google" id="ProtNLM"/>
    </source>
</evidence>
<name>A0AAU7CKC6_9BACT</name>
<sequence>MHWLLTTHVRRYLRHYHSSGHVWQGRFKAFPIQADDHLRTVLRYIERNPLRAKLVERAELWQWSSLSSLGPSLTLDPGPAPRGDGWIEDVNALMTEAECTMIRESIRRDRPLGSEMWARDTANSLGLESSLRVRGRPRRNLDLDSQNL</sequence>
<dbReference type="Gene3D" id="3.30.70.1290">
    <property type="entry name" value="Transposase IS200-like"/>
    <property type="match status" value="1"/>
</dbReference>
<dbReference type="SUPFAM" id="SSF143422">
    <property type="entry name" value="Transposase IS200-like"/>
    <property type="match status" value="1"/>
</dbReference>
<dbReference type="GO" id="GO:0006313">
    <property type="term" value="P:DNA transposition"/>
    <property type="evidence" value="ECO:0007669"/>
    <property type="project" value="InterPro"/>
</dbReference>
<protein>
    <recommendedName>
        <fullName evidence="2">Transposase</fullName>
    </recommendedName>
</protein>
<accession>A0AAU7CKC6</accession>
<dbReference type="GO" id="GO:0004803">
    <property type="term" value="F:transposase activity"/>
    <property type="evidence" value="ECO:0007669"/>
    <property type="project" value="InterPro"/>
</dbReference>
<proteinExistence type="predicted"/>
<dbReference type="AlphaFoldDB" id="A0AAU7CKC6"/>
<gene>
    <name evidence="1" type="ORF">V5E97_05525</name>
</gene>
<organism evidence="1">
    <name type="scientific">Singulisphaera sp. Ch08</name>
    <dbReference type="NCBI Taxonomy" id="3120278"/>
    <lineage>
        <taxon>Bacteria</taxon>
        <taxon>Pseudomonadati</taxon>
        <taxon>Planctomycetota</taxon>
        <taxon>Planctomycetia</taxon>
        <taxon>Isosphaerales</taxon>
        <taxon>Isosphaeraceae</taxon>
        <taxon>Singulisphaera</taxon>
    </lineage>
</organism>
<dbReference type="InterPro" id="IPR036515">
    <property type="entry name" value="Transposase_17_sf"/>
</dbReference>